<dbReference type="GO" id="GO:0004672">
    <property type="term" value="F:protein kinase activity"/>
    <property type="evidence" value="ECO:0007669"/>
    <property type="project" value="InterPro"/>
</dbReference>
<feature type="transmembrane region" description="Helical" evidence="2">
    <location>
        <begin position="625"/>
        <end position="647"/>
    </location>
</feature>
<dbReference type="InterPro" id="IPR004147">
    <property type="entry name" value="ABC1_dom"/>
</dbReference>
<gene>
    <name evidence="4" type="ORF">BJL86_1585</name>
</gene>
<dbReference type="PROSITE" id="PS50011">
    <property type="entry name" value="PROTEIN_KINASE_DOM"/>
    <property type="match status" value="1"/>
</dbReference>
<dbReference type="PANTHER" id="PTHR10566">
    <property type="entry name" value="CHAPERONE-ACTIVITY OF BC1 COMPLEX CABC1 -RELATED"/>
    <property type="match status" value="1"/>
</dbReference>
<protein>
    <recommendedName>
        <fullName evidence="3">Protein kinase domain-containing protein</fullName>
    </recommendedName>
</protein>
<dbReference type="InterPro" id="IPR011009">
    <property type="entry name" value="Kinase-like_dom_sf"/>
</dbReference>
<evidence type="ECO:0000256" key="2">
    <source>
        <dbReference type="SAM" id="Phobius"/>
    </source>
</evidence>
<keyword evidence="5" id="KW-1185">Reference proteome</keyword>
<keyword evidence="2" id="KW-1133">Transmembrane helix</keyword>
<dbReference type="Gene3D" id="1.10.510.10">
    <property type="entry name" value="Transferase(Phosphotransferase) domain 1"/>
    <property type="match status" value="1"/>
</dbReference>
<feature type="domain" description="Protein kinase" evidence="3">
    <location>
        <begin position="219"/>
        <end position="600"/>
    </location>
</feature>
<reference evidence="4 5" key="1">
    <citation type="submission" date="2016-06" db="EMBL/GenBank/DDBJ databases">
        <title>Complete genome sequence of a saline-alkali tolerant type strain Dietzia timorensis ID05-A0528T.</title>
        <authorList>
            <person name="Wu X."/>
        </authorList>
    </citation>
    <scope>NUCLEOTIDE SEQUENCE [LARGE SCALE GENOMIC DNA]</scope>
    <source>
        <strain evidence="4 5">ID05-A0528</strain>
    </source>
</reference>
<evidence type="ECO:0000313" key="4">
    <source>
        <dbReference type="EMBL" id="ANI92362.1"/>
    </source>
</evidence>
<keyword evidence="2" id="KW-0812">Transmembrane</keyword>
<dbReference type="InterPro" id="IPR050154">
    <property type="entry name" value="UbiB_kinase"/>
</dbReference>
<sequence>MSFGIVTNVVLVSVATLLLLAFIIVASRRILGADLGIGRILFAGVLGLGAELGFESQVVWPSDSSNFALIPVQFGILVLVTIAILVLLEIVVPQGRVPAVHQWGKILRQTLSRGRRYTQLMRIVSRNGLIPFRIDNGKGLEAERKRIEQAANLRAACEQAGGAFIKFGQLLSTRSDLLPDAYLTELSLLQQEIPPTPWEEISAVLDEELPAPVGDIFASIDHSPVATASIGQVHIATLASGEKVAVKVQRPGIVPLIERDSDIAMRLSRRLEGSSEWARDVGVSEVVSSMTASLREETDFRVEASNLRAMESAQNRHKPADRIRVPHCYREWCTKRVLVMEFMEGNTVSRPSALDSLDADTRKTIAETVFRSLLLQILEDGVFHSDLHPGNVIITPDGSPALLDLGSVGRIDSETRHRLADVFLAVSRRNSRAFADSVLAFVEIPPGVNEVELRKEIGAFMAHHLAPGSSMDPSALSEIFTILSLHGIALPAELMSALRAMGAAEGTLLKLDPSFNLLDSATEFGSATMRFRLEPKSVKESVENEVIESLPLLHGLVQRADTVTRALAEDRFSIGVRAMADEHDRRVYREFLHFAAITFLAGVFGIMAVLLLVSSTGPKVTETLTLFQLFGFILIPVSGTLTFRVLFDVFSSRRRH</sequence>
<dbReference type="Pfam" id="PF03109">
    <property type="entry name" value="ABC1"/>
    <property type="match status" value="1"/>
</dbReference>
<feature type="transmembrane region" description="Helical" evidence="2">
    <location>
        <begin position="591"/>
        <end position="613"/>
    </location>
</feature>
<feature type="transmembrane region" description="Helical" evidence="2">
    <location>
        <begin position="66"/>
        <end position="88"/>
    </location>
</feature>
<proteinExistence type="inferred from homology"/>
<feature type="transmembrane region" description="Helical" evidence="2">
    <location>
        <begin position="37"/>
        <end position="54"/>
    </location>
</feature>
<dbReference type="PANTHER" id="PTHR10566:SF113">
    <property type="entry name" value="PROTEIN ACTIVITY OF BC1 COMPLEX KINASE 7, CHLOROPLASTIC"/>
    <property type="match status" value="1"/>
</dbReference>
<name>A0A173LNS8_9ACTN</name>
<accession>A0A173LNS8</accession>
<dbReference type="InterPro" id="IPR000719">
    <property type="entry name" value="Prot_kinase_dom"/>
</dbReference>
<evidence type="ECO:0000259" key="3">
    <source>
        <dbReference type="PROSITE" id="PS50011"/>
    </source>
</evidence>
<dbReference type="STRING" id="499555.BJL86_1585"/>
<dbReference type="CDD" id="cd05121">
    <property type="entry name" value="ABC1_ADCK3-like"/>
    <property type="match status" value="1"/>
</dbReference>
<dbReference type="AlphaFoldDB" id="A0A173LNS8"/>
<dbReference type="KEGG" id="dtm:BJL86_1585"/>
<feature type="transmembrane region" description="Helical" evidence="2">
    <location>
        <begin position="6"/>
        <end position="25"/>
    </location>
</feature>
<organism evidence="4 5">
    <name type="scientific">Dietzia timorensis</name>
    <dbReference type="NCBI Taxonomy" id="499555"/>
    <lineage>
        <taxon>Bacteria</taxon>
        <taxon>Bacillati</taxon>
        <taxon>Actinomycetota</taxon>
        <taxon>Actinomycetes</taxon>
        <taxon>Mycobacteriales</taxon>
        <taxon>Dietziaceae</taxon>
        <taxon>Dietzia</taxon>
    </lineage>
</organism>
<comment type="similarity">
    <text evidence="1">Belongs to the protein kinase superfamily. ADCK protein kinase family.</text>
</comment>
<evidence type="ECO:0000256" key="1">
    <source>
        <dbReference type="ARBA" id="ARBA00009670"/>
    </source>
</evidence>
<keyword evidence="2" id="KW-0472">Membrane</keyword>
<evidence type="ECO:0000313" key="5">
    <source>
        <dbReference type="Proteomes" id="UP000186104"/>
    </source>
</evidence>
<dbReference type="EMBL" id="CP015961">
    <property type="protein sequence ID" value="ANI92362.1"/>
    <property type="molecule type" value="Genomic_DNA"/>
</dbReference>
<dbReference type="RefSeq" id="WP_067471261.1">
    <property type="nucleotide sequence ID" value="NZ_CP015961.1"/>
</dbReference>
<dbReference type="Proteomes" id="UP000186104">
    <property type="component" value="Chromosome"/>
</dbReference>
<dbReference type="SUPFAM" id="SSF56112">
    <property type="entry name" value="Protein kinase-like (PK-like)"/>
    <property type="match status" value="1"/>
</dbReference>
<dbReference type="GO" id="GO:0005524">
    <property type="term" value="F:ATP binding"/>
    <property type="evidence" value="ECO:0007669"/>
    <property type="project" value="InterPro"/>
</dbReference>